<dbReference type="AlphaFoldDB" id="A0A328THT2"/>
<reference evidence="1" key="1">
    <citation type="submission" date="2018-04" db="EMBL/GenBank/DDBJ databases">
        <title>Genomes of the Obligate Erwinia dacicola and Facultative Enterobacter sp. OLF Endosymbionts of the Olive Fruit fly, Bactrocera oleae.</title>
        <authorList>
            <person name="Estes A.M."/>
            <person name="Hearn D.J."/>
            <person name="Agarwal S."/>
            <person name="Pierson E.A."/>
            <person name="Dunning-Hotopp J.C."/>
        </authorList>
    </citation>
    <scope>NUCLEOTIDE SEQUENCE [LARGE SCALE GENOMIC DNA]</scope>
    <source>
        <strain evidence="1">Oroville</strain>
    </source>
</reference>
<dbReference type="EMBL" id="LJAM02000438">
    <property type="protein sequence ID" value="RAP70167.1"/>
    <property type="molecule type" value="Genomic_DNA"/>
</dbReference>
<name>A0A328THT2_9GAMM</name>
<keyword evidence="2" id="KW-1185">Reference proteome</keyword>
<organism evidence="1 2">
    <name type="scientific">Candidatus Erwinia dacicola</name>
    <dbReference type="NCBI Taxonomy" id="252393"/>
    <lineage>
        <taxon>Bacteria</taxon>
        <taxon>Pseudomonadati</taxon>
        <taxon>Pseudomonadota</taxon>
        <taxon>Gammaproteobacteria</taxon>
        <taxon>Enterobacterales</taxon>
        <taxon>Erwiniaceae</taxon>
        <taxon>Erwinia</taxon>
    </lineage>
</organism>
<evidence type="ECO:0000313" key="1">
    <source>
        <dbReference type="EMBL" id="RAP70167.1"/>
    </source>
</evidence>
<dbReference type="Proteomes" id="UP000244334">
    <property type="component" value="Unassembled WGS sequence"/>
</dbReference>
<comment type="caution">
    <text evidence="1">The sequence shown here is derived from an EMBL/GenBank/DDBJ whole genome shotgun (WGS) entry which is preliminary data.</text>
</comment>
<accession>A0A328THT2</accession>
<dbReference type="Gene3D" id="3.50.50.60">
    <property type="entry name" value="FAD/NAD(P)-binding domain"/>
    <property type="match status" value="1"/>
</dbReference>
<dbReference type="InterPro" id="IPR036188">
    <property type="entry name" value="FAD/NAD-bd_sf"/>
</dbReference>
<dbReference type="RefSeq" id="WP_420835351.1">
    <property type="nucleotide sequence ID" value="NZ_LJAM02000438.1"/>
</dbReference>
<gene>
    <name evidence="1" type="ORF">ACZ87_03029</name>
</gene>
<sequence length="41" mass="4412">MQTLNTDLVIVGAGGAGRVYRYNTNGSIVTGDGTVAKIWRW</sequence>
<protein>
    <submittedName>
        <fullName evidence="1">Uncharacterized protein</fullName>
    </submittedName>
</protein>
<proteinExistence type="predicted"/>
<evidence type="ECO:0000313" key="2">
    <source>
        <dbReference type="Proteomes" id="UP000244334"/>
    </source>
</evidence>